<dbReference type="AlphaFoldDB" id="A0A7J7Z6A0"/>
<protein>
    <submittedName>
        <fullName evidence="1">Uncharacterized protein</fullName>
    </submittedName>
</protein>
<reference evidence="1 2" key="1">
    <citation type="journal article" date="2020" name="Nature">
        <title>Six reference-quality genomes reveal evolution of bat adaptations.</title>
        <authorList>
            <person name="Jebb D."/>
            <person name="Huang Z."/>
            <person name="Pippel M."/>
            <person name="Hughes G.M."/>
            <person name="Lavrichenko K."/>
            <person name="Devanna P."/>
            <person name="Winkler S."/>
            <person name="Jermiin L.S."/>
            <person name="Skirmuntt E.C."/>
            <person name="Katzourakis A."/>
            <person name="Burkitt-Gray L."/>
            <person name="Ray D.A."/>
            <person name="Sullivan K.A.M."/>
            <person name="Roscito J.G."/>
            <person name="Kirilenko B.M."/>
            <person name="Davalos L.M."/>
            <person name="Corthals A.P."/>
            <person name="Power M.L."/>
            <person name="Jones G."/>
            <person name="Ransome R.D."/>
            <person name="Dechmann D.K.N."/>
            <person name="Locatelli A.G."/>
            <person name="Puechmaille S.J."/>
            <person name="Fedrigo O."/>
            <person name="Jarvis E.D."/>
            <person name="Hiller M."/>
            <person name="Vernes S.C."/>
            <person name="Myers E.W."/>
            <person name="Teeling E.C."/>
        </authorList>
    </citation>
    <scope>NUCLEOTIDE SEQUENCE [LARGE SCALE GENOMIC DNA]</scope>
    <source>
        <strain evidence="1">MMyoMyo1</strain>
        <tissue evidence="1">Flight muscle</tissue>
    </source>
</reference>
<dbReference type="EMBL" id="JABWUV010000003">
    <property type="protein sequence ID" value="KAF6369476.1"/>
    <property type="molecule type" value="Genomic_DNA"/>
</dbReference>
<evidence type="ECO:0000313" key="2">
    <source>
        <dbReference type="Proteomes" id="UP000527355"/>
    </source>
</evidence>
<evidence type="ECO:0000313" key="1">
    <source>
        <dbReference type="EMBL" id="KAF6369476.1"/>
    </source>
</evidence>
<sequence>MGTGDSFVDKKVLWKREDRTTWGSRVGAVLRASSCHPINFSPQHQAPLGSLPTLQRGRLRCGEEGAASSWSPGALTVPLGQPVTPATPDVRSVRPRRGPCSLVLSSQKRWAGLGVPWPRPTVGAGRHWGSNPSASSGLWDSGQAAAPPAHEGGGCWVSGVPTHRDGRFLDRWCLVTKLPQTPQGLSPRQISAWPTQQLPATSAEPASRGSTAGVETGVCKLNSAGLKDCGALITFQNFPFVSRLALRSRAPVCVCVCVSAQLLSPRCPPFPVPGPPPSGFPSSPGAGPGQGQRLCFSYLRVGGL</sequence>
<comment type="caution">
    <text evidence="1">The sequence shown here is derived from an EMBL/GenBank/DDBJ whole genome shotgun (WGS) entry which is preliminary data.</text>
</comment>
<proteinExistence type="predicted"/>
<dbReference type="Proteomes" id="UP000527355">
    <property type="component" value="Unassembled WGS sequence"/>
</dbReference>
<accession>A0A7J7Z6A0</accession>
<organism evidence="1 2">
    <name type="scientific">Myotis myotis</name>
    <name type="common">Greater mouse-eared bat</name>
    <name type="synonym">Vespertilio myotis</name>
    <dbReference type="NCBI Taxonomy" id="51298"/>
    <lineage>
        <taxon>Eukaryota</taxon>
        <taxon>Metazoa</taxon>
        <taxon>Chordata</taxon>
        <taxon>Craniata</taxon>
        <taxon>Vertebrata</taxon>
        <taxon>Euteleostomi</taxon>
        <taxon>Mammalia</taxon>
        <taxon>Eutheria</taxon>
        <taxon>Laurasiatheria</taxon>
        <taxon>Chiroptera</taxon>
        <taxon>Yangochiroptera</taxon>
        <taxon>Vespertilionidae</taxon>
        <taxon>Myotis</taxon>
    </lineage>
</organism>
<name>A0A7J7Z6A0_MYOMY</name>
<gene>
    <name evidence="1" type="ORF">mMyoMyo1_010798</name>
</gene>
<keyword evidence="2" id="KW-1185">Reference proteome</keyword>